<dbReference type="GO" id="GO:0046872">
    <property type="term" value="F:metal ion binding"/>
    <property type="evidence" value="ECO:0007669"/>
    <property type="project" value="UniProtKB-KW"/>
</dbReference>
<evidence type="ECO:0000259" key="9">
    <source>
        <dbReference type="Pfam" id="PF08240"/>
    </source>
</evidence>
<dbReference type="Proteomes" id="UP000297626">
    <property type="component" value="Unassembled WGS sequence"/>
</dbReference>
<organism evidence="10 11">
    <name type="scientific">Cryobacterium serini</name>
    <dbReference type="NCBI Taxonomy" id="1259201"/>
    <lineage>
        <taxon>Bacteria</taxon>
        <taxon>Bacillati</taxon>
        <taxon>Actinomycetota</taxon>
        <taxon>Actinomycetes</taxon>
        <taxon>Micrococcales</taxon>
        <taxon>Microbacteriaceae</taxon>
        <taxon>Cryobacterium</taxon>
    </lineage>
</organism>
<comment type="cofactor">
    <cofactor evidence="1">
        <name>Zn(2+)</name>
        <dbReference type="ChEBI" id="CHEBI:29105"/>
    </cofactor>
</comment>
<dbReference type="EMBL" id="SOHN01000018">
    <property type="protein sequence ID" value="TFD85187.1"/>
    <property type="molecule type" value="Genomic_DNA"/>
</dbReference>
<proteinExistence type="predicted"/>
<dbReference type="PANTHER" id="PTHR42940:SF8">
    <property type="entry name" value="VACUOLAR PROTEIN SORTING-ASSOCIATED PROTEIN 11"/>
    <property type="match status" value="1"/>
</dbReference>
<keyword evidence="11" id="KW-1185">Reference proteome</keyword>
<feature type="compositionally biased region" description="Basic and acidic residues" evidence="8">
    <location>
        <begin position="119"/>
        <end position="130"/>
    </location>
</feature>
<keyword evidence="4" id="KW-0862">Zinc</keyword>
<keyword evidence="3" id="KW-0479">Metal-binding</keyword>
<dbReference type="EC" id="1.1.1.1" evidence="2"/>
<evidence type="ECO:0000256" key="3">
    <source>
        <dbReference type="ARBA" id="ARBA00022723"/>
    </source>
</evidence>
<evidence type="ECO:0000256" key="7">
    <source>
        <dbReference type="ARBA" id="ARBA00049243"/>
    </source>
</evidence>
<evidence type="ECO:0000256" key="4">
    <source>
        <dbReference type="ARBA" id="ARBA00022833"/>
    </source>
</evidence>
<gene>
    <name evidence="10" type="ORF">E3T51_15160</name>
</gene>
<comment type="catalytic activity">
    <reaction evidence="6">
        <text>a secondary alcohol + NAD(+) = a ketone + NADH + H(+)</text>
        <dbReference type="Rhea" id="RHEA:10740"/>
        <dbReference type="ChEBI" id="CHEBI:15378"/>
        <dbReference type="ChEBI" id="CHEBI:17087"/>
        <dbReference type="ChEBI" id="CHEBI:35681"/>
        <dbReference type="ChEBI" id="CHEBI:57540"/>
        <dbReference type="ChEBI" id="CHEBI:57945"/>
        <dbReference type="EC" id="1.1.1.1"/>
    </reaction>
</comment>
<sequence>MKITGAVLETVGFVRPCAESRPMVVWELDLAEPRPQKVLIKMEAVGVCHADLSVVNGDRPWPVPMVLGHEAAGIIVAVGSQPAHPQRRAVLYHLGVSGYATHAGSSGARSSRSTATCSRRRDGPWLCRDDRRRRRPQGRQAPGRTGHYDCRARGSGYGRPADRSPRIVKVVNVVSAGAHHWYQRKPGETDLATKLGGHGSLFFGRSRGAWHPCPCRRRGSRPFAGADEARRKTAGHKADIIGDCPGQD</sequence>
<dbReference type="AlphaFoldDB" id="A0A4R9BI48"/>
<feature type="region of interest" description="Disordered" evidence="8">
    <location>
        <begin position="101"/>
        <end position="163"/>
    </location>
</feature>
<dbReference type="SUPFAM" id="SSF50129">
    <property type="entry name" value="GroES-like"/>
    <property type="match status" value="1"/>
</dbReference>
<dbReference type="GO" id="GO:0004022">
    <property type="term" value="F:alcohol dehydrogenase (NAD+) activity"/>
    <property type="evidence" value="ECO:0007669"/>
    <property type="project" value="UniProtKB-EC"/>
</dbReference>
<dbReference type="GO" id="GO:0005737">
    <property type="term" value="C:cytoplasm"/>
    <property type="evidence" value="ECO:0007669"/>
    <property type="project" value="TreeGrafter"/>
</dbReference>
<name>A0A4R9BI48_9MICO</name>
<evidence type="ECO:0000256" key="5">
    <source>
        <dbReference type="ARBA" id="ARBA00023002"/>
    </source>
</evidence>
<protein>
    <recommendedName>
        <fullName evidence="2">alcohol dehydrogenase</fullName>
        <ecNumber evidence="2">1.1.1.1</ecNumber>
    </recommendedName>
</protein>
<keyword evidence="5" id="KW-0560">Oxidoreductase</keyword>
<dbReference type="PANTHER" id="PTHR42940">
    <property type="entry name" value="ALCOHOL DEHYDROGENASE 1-RELATED"/>
    <property type="match status" value="1"/>
</dbReference>
<evidence type="ECO:0000256" key="2">
    <source>
        <dbReference type="ARBA" id="ARBA00013190"/>
    </source>
</evidence>
<comment type="catalytic activity">
    <reaction evidence="7">
        <text>a primary alcohol + NAD(+) = an aldehyde + NADH + H(+)</text>
        <dbReference type="Rhea" id="RHEA:10736"/>
        <dbReference type="ChEBI" id="CHEBI:15378"/>
        <dbReference type="ChEBI" id="CHEBI:15734"/>
        <dbReference type="ChEBI" id="CHEBI:17478"/>
        <dbReference type="ChEBI" id="CHEBI:57540"/>
        <dbReference type="ChEBI" id="CHEBI:57945"/>
        <dbReference type="EC" id="1.1.1.1"/>
    </reaction>
</comment>
<reference evidence="10 11" key="1">
    <citation type="submission" date="2019-03" db="EMBL/GenBank/DDBJ databases">
        <title>Genomics of glacier-inhabiting Cryobacterium strains.</title>
        <authorList>
            <person name="Liu Q."/>
            <person name="Xin Y.-H."/>
        </authorList>
    </citation>
    <scope>NUCLEOTIDE SEQUENCE [LARGE SCALE GENOMIC DNA]</scope>
    <source>
        <strain evidence="10 11">Sr54</strain>
    </source>
</reference>
<feature type="compositionally biased region" description="Basic and acidic residues" evidence="8">
    <location>
        <begin position="227"/>
        <end position="240"/>
    </location>
</feature>
<evidence type="ECO:0000313" key="11">
    <source>
        <dbReference type="Proteomes" id="UP000297626"/>
    </source>
</evidence>
<evidence type="ECO:0000313" key="10">
    <source>
        <dbReference type="EMBL" id="TFD85187.1"/>
    </source>
</evidence>
<evidence type="ECO:0000256" key="8">
    <source>
        <dbReference type="SAM" id="MobiDB-lite"/>
    </source>
</evidence>
<dbReference type="Pfam" id="PF08240">
    <property type="entry name" value="ADH_N"/>
    <property type="match status" value="1"/>
</dbReference>
<dbReference type="Gene3D" id="3.90.180.10">
    <property type="entry name" value="Medium-chain alcohol dehydrogenases, catalytic domain"/>
    <property type="match status" value="1"/>
</dbReference>
<feature type="domain" description="Alcohol dehydrogenase-like N-terminal" evidence="9">
    <location>
        <begin position="35"/>
        <end position="81"/>
    </location>
</feature>
<evidence type="ECO:0000256" key="1">
    <source>
        <dbReference type="ARBA" id="ARBA00001947"/>
    </source>
</evidence>
<comment type="caution">
    <text evidence="10">The sequence shown here is derived from an EMBL/GenBank/DDBJ whole genome shotgun (WGS) entry which is preliminary data.</text>
</comment>
<evidence type="ECO:0000256" key="6">
    <source>
        <dbReference type="ARBA" id="ARBA00049164"/>
    </source>
</evidence>
<feature type="region of interest" description="Disordered" evidence="8">
    <location>
        <begin position="226"/>
        <end position="248"/>
    </location>
</feature>
<dbReference type="InterPro" id="IPR013154">
    <property type="entry name" value="ADH-like_N"/>
</dbReference>
<accession>A0A4R9BI48</accession>
<dbReference type="InterPro" id="IPR011032">
    <property type="entry name" value="GroES-like_sf"/>
</dbReference>
<feature type="compositionally biased region" description="Low complexity" evidence="8">
    <location>
        <begin position="103"/>
        <end position="117"/>
    </location>
</feature>